<name>A0ABT3Q7D8_9PROT</name>
<evidence type="ECO:0000313" key="1">
    <source>
        <dbReference type="EMBL" id="MCX2561203.1"/>
    </source>
</evidence>
<dbReference type="Proteomes" id="UP001526446">
    <property type="component" value="Unassembled WGS sequence"/>
</dbReference>
<gene>
    <name evidence="1" type="ORF">OQ252_07300</name>
</gene>
<evidence type="ECO:0000313" key="2">
    <source>
        <dbReference type="Proteomes" id="UP001526446"/>
    </source>
</evidence>
<comment type="caution">
    <text evidence="1">The sequence shown here is derived from an EMBL/GenBank/DDBJ whole genome shotgun (WGS) entry which is preliminary data.</text>
</comment>
<dbReference type="RefSeq" id="WP_166121606.1">
    <property type="nucleotide sequence ID" value="NZ_JAPIUX010000005.1"/>
</dbReference>
<proteinExistence type="predicted"/>
<accession>A0ABT3Q7D8</accession>
<organism evidence="1 2">
    <name type="scientific">Acetobacter farinalis</name>
    <dbReference type="NCBI Taxonomy" id="1260984"/>
    <lineage>
        <taxon>Bacteria</taxon>
        <taxon>Pseudomonadati</taxon>
        <taxon>Pseudomonadota</taxon>
        <taxon>Alphaproteobacteria</taxon>
        <taxon>Acetobacterales</taxon>
        <taxon>Acetobacteraceae</taxon>
        <taxon>Acetobacter</taxon>
    </lineage>
</organism>
<reference evidence="1 2" key="1">
    <citation type="submission" date="2022-11" db="EMBL/GenBank/DDBJ databases">
        <title>Genome sequencing of Acetobacter type strain.</title>
        <authorList>
            <person name="Heo J."/>
            <person name="Lee D."/>
            <person name="Han B.-H."/>
            <person name="Hong S.-B."/>
            <person name="Kwon S.-W."/>
        </authorList>
    </citation>
    <scope>NUCLEOTIDE SEQUENCE [LARGE SCALE GENOMIC DNA]</scope>
    <source>
        <strain evidence="1 2">KACC 21251</strain>
    </source>
</reference>
<keyword evidence="2" id="KW-1185">Reference proteome</keyword>
<sequence>MRESVPLRDNVTEARELFREDGYEGASMQAFAGCVGVRPRGVLRVLISRIAEILGPRSHCSGLIQAPYGVWFATLDPQEEGRELFHVARRALQLTGPVRRGGEKAISLS</sequence>
<dbReference type="EMBL" id="JAPIUX010000005">
    <property type="protein sequence ID" value="MCX2561203.1"/>
    <property type="molecule type" value="Genomic_DNA"/>
</dbReference>
<evidence type="ECO:0008006" key="3">
    <source>
        <dbReference type="Google" id="ProtNLM"/>
    </source>
</evidence>
<protein>
    <recommendedName>
        <fullName evidence="3">HTH araC/xylS-type domain-containing protein</fullName>
    </recommendedName>
</protein>